<feature type="region of interest" description="Disordered" evidence="1">
    <location>
        <begin position="60"/>
        <end position="97"/>
    </location>
</feature>
<dbReference type="EMBL" id="OC323315">
    <property type="protein sequence ID" value="CAD7412962.1"/>
    <property type="molecule type" value="Genomic_DNA"/>
</dbReference>
<organism evidence="2">
    <name type="scientific">Timema cristinae</name>
    <name type="common">Walking stick</name>
    <dbReference type="NCBI Taxonomy" id="61476"/>
    <lineage>
        <taxon>Eukaryota</taxon>
        <taxon>Metazoa</taxon>
        <taxon>Ecdysozoa</taxon>
        <taxon>Arthropoda</taxon>
        <taxon>Hexapoda</taxon>
        <taxon>Insecta</taxon>
        <taxon>Pterygota</taxon>
        <taxon>Neoptera</taxon>
        <taxon>Polyneoptera</taxon>
        <taxon>Phasmatodea</taxon>
        <taxon>Timematodea</taxon>
        <taxon>Timematoidea</taxon>
        <taxon>Timematidae</taxon>
        <taxon>Timema</taxon>
    </lineage>
</organism>
<evidence type="ECO:0000256" key="1">
    <source>
        <dbReference type="SAM" id="MobiDB-lite"/>
    </source>
</evidence>
<dbReference type="AlphaFoldDB" id="A0A7R9DDZ6"/>
<reference evidence="2" key="1">
    <citation type="submission" date="2020-11" db="EMBL/GenBank/DDBJ databases">
        <authorList>
            <person name="Tran Van P."/>
        </authorList>
    </citation>
    <scope>NUCLEOTIDE SEQUENCE</scope>
</reference>
<gene>
    <name evidence="2" type="ORF">TCEB3V08_LOCUS11591</name>
</gene>
<name>A0A7R9DDZ6_TIMCR</name>
<evidence type="ECO:0000313" key="2">
    <source>
        <dbReference type="EMBL" id="CAD7412962.1"/>
    </source>
</evidence>
<sequence>MSSFVVTVLSQINTIIKSNINTAHTSVGKVIMWPLRHSGSSPPNIHQPPHLTTHSVRLGRTSGPSYVSNPSGRQQNQWRASSPALDVPPDRPSAPWENKQDQHLKALRFGKQSSLTRATHPLLARCTLALVVAVGQLEPIFQSLRFGVSLALLGQTIQALCKTRELPTSTTDNTRLMENISIPMTRQCLTSSISGPGSSTFSSPSSPSATTSSTISSSIVVSSISTCSERAAVRN</sequence>
<proteinExistence type="predicted"/>
<protein>
    <submittedName>
        <fullName evidence="2">Uncharacterized protein</fullName>
    </submittedName>
</protein>
<feature type="region of interest" description="Disordered" evidence="1">
    <location>
        <begin position="192"/>
        <end position="213"/>
    </location>
</feature>
<accession>A0A7R9DDZ6</accession>
<feature type="compositionally biased region" description="Polar residues" evidence="1">
    <location>
        <begin position="62"/>
        <end position="80"/>
    </location>
</feature>